<evidence type="ECO:0000313" key="2">
    <source>
        <dbReference type="EMBL" id="MBM7415561.1"/>
    </source>
</evidence>
<dbReference type="Proteomes" id="UP000703038">
    <property type="component" value="Unassembled WGS sequence"/>
</dbReference>
<keyword evidence="3" id="KW-1185">Reference proteome</keyword>
<comment type="caution">
    <text evidence="2">The sequence shown here is derived from an EMBL/GenBank/DDBJ whole genome shotgun (WGS) entry which is preliminary data.</text>
</comment>
<accession>A0ABS2KWB3</accession>
<name>A0ABS2KWB3_9NOCA</name>
<dbReference type="RefSeq" id="WP_204868590.1">
    <property type="nucleotide sequence ID" value="NZ_JAFBBK010000001.1"/>
</dbReference>
<dbReference type="EMBL" id="JAFBBK010000001">
    <property type="protein sequence ID" value="MBM7415561.1"/>
    <property type="molecule type" value="Genomic_DNA"/>
</dbReference>
<proteinExistence type="predicted"/>
<feature type="compositionally biased region" description="Basic and acidic residues" evidence="1">
    <location>
        <begin position="186"/>
        <end position="195"/>
    </location>
</feature>
<reference evidence="2 3" key="1">
    <citation type="submission" date="2021-01" db="EMBL/GenBank/DDBJ databases">
        <title>Genomics of switchgrass bacterial isolates.</title>
        <authorList>
            <person name="Shade A."/>
        </authorList>
    </citation>
    <scope>NUCLEOTIDE SEQUENCE [LARGE SCALE GENOMIC DNA]</scope>
    <source>
        <strain evidence="2 3">PvP111</strain>
    </source>
</reference>
<protein>
    <submittedName>
        <fullName evidence="2">Uncharacterized protein</fullName>
    </submittedName>
</protein>
<organism evidence="2 3">
    <name type="scientific">Rhodococcoides corynebacterioides</name>
    <dbReference type="NCBI Taxonomy" id="53972"/>
    <lineage>
        <taxon>Bacteria</taxon>
        <taxon>Bacillati</taxon>
        <taxon>Actinomycetota</taxon>
        <taxon>Actinomycetes</taxon>
        <taxon>Mycobacteriales</taxon>
        <taxon>Nocardiaceae</taxon>
        <taxon>Rhodococcoides</taxon>
    </lineage>
</organism>
<sequence length="373" mass="41230">MSAVEALLAGPRGRRLLLEYALLAEQHSGAHSEDSLHTAVFLASYHLDVDLGSGVVMFGPGADEARRTVVTADDVAYRLSRVQLPKVTATALRSALALSVDFARYWQPPDGQDVLAATESVRTELRRIAEHVAASPHTQWWWTGLVTTDQWMVGWENPDAGFPDDSSAPSTAELLRDYAVRTVEQEERAARERPTDPSAAYGGQWWSCPPTRSSTRLLSDGTPSELWFVEDGMGWERAVSRRLHVPEGVRVYEVDGAQAWAELCRRFPVTVTAQKRHDWYNTTGRDGRWVMPDWQLVAEHYDGVHLTVGGYLVAAGTAIGVDDDTASVIAGWAPDETYWLTDAATSDSGSARVWLCDNNGEHPVWTEERPCPA</sequence>
<evidence type="ECO:0000313" key="3">
    <source>
        <dbReference type="Proteomes" id="UP000703038"/>
    </source>
</evidence>
<feature type="region of interest" description="Disordered" evidence="1">
    <location>
        <begin position="186"/>
        <end position="205"/>
    </location>
</feature>
<evidence type="ECO:0000256" key="1">
    <source>
        <dbReference type="SAM" id="MobiDB-lite"/>
    </source>
</evidence>
<gene>
    <name evidence="2" type="ORF">JOE42_002294</name>
</gene>